<dbReference type="InterPro" id="IPR006427">
    <property type="entry name" value="Portal_HK97"/>
</dbReference>
<dbReference type="RefSeq" id="WP_180571514.1">
    <property type="nucleotide sequence ID" value="NZ_JACCKB010000096.1"/>
</dbReference>
<dbReference type="AlphaFoldDB" id="A0A853I6J3"/>
<sequence>MSFFKKLFTKSQAAPFDSHALLQALGVGYETDTNITVTPESAMRCCTVFSCIRVLAESVGQLPLNYFVQQGEKRVKATGSRLYHLLKLSPNSYMTSQELWELCITHLCLRGNFYAYKNTVKGELRELLPLNPDNVEPKLLDDYTLVYDVTFANGSRDILTADQVFHVKGFSVDGIKGVSPISYARNAIGLGLATEKHGAKLFSNGARPGGILSTDQTLNDDVVKRVKQSWDDQYQGLDNAHKVAILEAGLKWVSVGMTSDDAQFLETRKYQRSEICGLFRVPPHMVGDLEKATFSNIEHQAQEFVVNALVPYLTRIEQRIQVSLIPEAKRASHFAKFNVNSLLRGDMKSRAEFYTKLQQTGSLSPNEIRALEDLDPRDGGDIYLTPMNMLINGKEPEKNETN</sequence>
<evidence type="ECO:0000313" key="1">
    <source>
        <dbReference type="EMBL" id="NYZ69530.1"/>
    </source>
</evidence>
<comment type="caution">
    <text evidence="1">The sequence shown here is derived from an EMBL/GenBank/DDBJ whole genome shotgun (WGS) entry which is preliminary data.</text>
</comment>
<organism evidence="1 2">
    <name type="scientific">Spartinivicinus marinus</name>
    <dbReference type="NCBI Taxonomy" id="2994442"/>
    <lineage>
        <taxon>Bacteria</taxon>
        <taxon>Pseudomonadati</taxon>
        <taxon>Pseudomonadota</taxon>
        <taxon>Gammaproteobacteria</taxon>
        <taxon>Oceanospirillales</taxon>
        <taxon>Zooshikellaceae</taxon>
        <taxon>Spartinivicinus</taxon>
    </lineage>
</organism>
<dbReference type="InterPro" id="IPR006944">
    <property type="entry name" value="Phage/GTA_portal"/>
</dbReference>
<name>A0A853I6J3_9GAMM</name>
<keyword evidence="2" id="KW-1185">Reference proteome</keyword>
<dbReference type="NCBIfam" id="TIGR01537">
    <property type="entry name" value="portal_HK97"/>
    <property type="match status" value="1"/>
</dbReference>
<protein>
    <submittedName>
        <fullName evidence="1">Phage portal protein</fullName>
    </submittedName>
</protein>
<dbReference type="Pfam" id="PF04860">
    <property type="entry name" value="Phage_portal"/>
    <property type="match status" value="1"/>
</dbReference>
<accession>A0A853I6J3</accession>
<proteinExistence type="predicted"/>
<gene>
    <name evidence="1" type="ORF">H0A36_26280</name>
</gene>
<reference evidence="1 2" key="1">
    <citation type="submission" date="2020-07" db="EMBL/GenBank/DDBJ databases">
        <title>Endozoicomonas sp. nov., isolated from sediment.</title>
        <authorList>
            <person name="Gu T."/>
        </authorList>
    </citation>
    <scope>NUCLEOTIDE SEQUENCE [LARGE SCALE GENOMIC DNA]</scope>
    <source>
        <strain evidence="1 2">SM1973</strain>
    </source>
</reference>
<dbReference type="Proteomes" id="UP000569732">
    <property type="component" value="Unassembled WGS sequence"/>
</dbReference>
<dbReference type="EMBL" id="JACCKB010000096">
    <property type="protein sequence ID" value="NYZ69530.1"/>
    <property type="molecule type" value="Genomic_DNA"/>
</dbReference>
<evidence type="ECO:0000313" key="2">
    <source>
        <dbReference type="Proteomes" id="UP000569732"/>
    </source>
</evidence>